<keyword evidence="2" id="KW-0175">Coiled coil</keyword>
<keyword evidence="3" id="KW-0472">Membrane</keyword>
<proteinExistence type="inferred from homology"/>
<dbReference type="Proteomes" id="UP000290649">
    <property type="component" value="Unassembled WGS sequence"/>
</dbReference>
<dbReference type="EMBL" id="QOUX01000046">
    <property type="protein sequence ID" value="RXI98098.1"/>
    <property type="molecule type" value="Genomic_DNA"/>
</dbReference>
<keyword evidence="3" id="KW-0812">Transmembrane</keyword>
<dbReference type="InterPro" id="IPR010273">
    <property type="entry name" value="DUF881"/>
</dbReference>
<feature type="coiled-coil region" evidence="2">
    <location>
        <begin position="37"/>
        <end position="71"/>
    </location>
</feature>
<reference evidence="4 5" key="1">
    <citation type="journal article" date="2019" name="Int. J. Syst. Evol. Microbiol.">
        <title>Anaerobacillus alkaliphilus sp. nov., a novel alkaliphilic and moderately halophilic bacterium.</title>
        <authorList>
            <person name="Borsodi A.K."/>
            <person name="Aszalos J.M."/>
            <person name="Bihari P."/>
            <person name="Nagy I."/>
            <person name="Schumann P."/>
            <person name="Sproer C."/>
            <person name="Kovacs A.L."/>
            <person name="Boka K."/>
            <person name="Dobosy P."/>
            <person name="Ovari M."/>
            <person name="Szili-Kovacs T."/>
            <person name="Toth E."/>
        </authorList>
    </citation>
    <scope>NUCLEOTIDE SEQUENCE [LARGE SCALE GENOMIC DNA]</scope>
    <source>
        <strain evidence="4 5">B16-10</strain>
    </source>
</reference>
<name>A0A4Q0VPE5_9BACI</name>
<dbReference type="PANTHER" id="PTHR37313:SF2">
    <property type="entry name" value="UPF0749 PROTEIN YLXX"/>
    <property type="match status" value="1"/>
</dbReference>
<dbReference type="Gene3D" id="3.30.70.1880">
    <property type="entry name" value="Protein of unknown function DUF881"/>
    <property type="match status" value="1"/>
</dbReference>
<comment type="caution">
    <text evidence="4">The sequence shown here is derived from an EMBL/GenBank/DDBJ whole genome shotgun (WGS) entry which is preliminary data.</text>
</comment>
<comment type="similarity">
    <text evidence="1">Belongs to the UPF0749 family.</text>
</comment>
<gene>
    <name evidence="4" type="ORF">DS745_17275</name>
</gene>
<dbReference type="PANTHER" id="PTHR37313">
    <property type="entry name" value="UPF0749 PROTEIN RV1825"/>
    <property type="match status" value="1"/>
</dbReference>
<evidence type="ECO:0000313" key="5">
    <source>
        <dbReference type="Proteomes" id="UP000290649"/>
    </source>
</evidence>
<evidence type="ECO:0000313" key="4">
    <source>
        <dbReference type="EMBL" id="RXI98098.1"/>
    </source>
</evidence>
<protein>
    <submittedName>
        <fullName evidence="4">DUF881 domain-containing protein</fullName>
    </submittedName>
</protein>
<sequence length="230" mass="26294">MKDRVIIFSIVTTIIGFMIAIQFKTTNEPVVRDTRDILQLQQALRLEKERQQELNQEIQKQLTLLNQLQEKENIEDVMIDALNDLKERAGLTPVSGEGIILEIKPMYTDYGFVPQTVPPHLLRILINELNIYNARDIAIGNQRIISTSAIRDVNGVTHVNARRIPNLPLKVKVLANDAEKLHHEMIVSQSVEYFAIENLSITSTPINFTTLPGYDQALRVRYLQPIKEES</sequence>
<organism evidence="4 5">
    <name type="scientific">Anaerobacillus alkaliphilus</name>
    <dbReference type="NCBI Taxonomy" id="1548597"/>
    <lineage>
        <taxon>Bacteria</taxon>
        <taxon>Bacillati</taxon>
        <taxon>Bacillota</taxon>
        <taxon>Bacilli</taxon>
        <taxon>Bacillales</taxon>
        <taxon>Bacillaceae</taxon>
        <taxon>Anaerobacillus</taxon>
    </lineage>
</organism>
<dbReference type="AlphaFoldDB" id="A0A4Q0VPE5"/>
<evidence type="ECO:0000256" key="2">
    <source>
        <dbReference type="SAM" id="Coils"/>
    </source>
</evidence>
<accession>A0A4Q0VPE5</accession>
<evidence type="ECO:0000256" key="3">
    <source>
        <dbReference type="SAM" id="Phobius"/>
    </source>
</evidence>
<dbReference type="Pfam" id="PF05949">
    <property type="entry name" value="DUF881"/>
    <property type="match status" value="1"/>
</dbReference>
<dbReference type="OrthoDB" id="2439649at2"/>
<feature type="transmembrane region" description="Helical" evidence="3">
    <location>
        <begin position="5"/>
        <end position="23"/>
    </location>
</feature>
<evidence type="ECO:0000256" key="1">
    <source>
        <dbReference type="ARBA" id="ARBA00009108"/>
    </source>
</evidence>
<dbReference type="RefSeq" id="WP_129079457.1">
    <property type="nucleotide sequence ID" value="NZ_QOUX01000046.1"/>
</dbReference>
<keyword evidence="3" id="KW-1133">Transmembrane helix</keyword>
<keyword evidence="5" id="KW-1185">Reference proteome</keyword>